<dbReference type="EMBL" id="BANR01000027">
    <property type="protein sequence ID" value="GAC50654.1"/>
    <property type="molecule type" value="Genomic_DNA"/>
</dbReference>
<keyword evidence="2" id="KW-1185">Reference proteome</keyword>
<accession>L7KPV1</accession>
<sequence>MRYTVEDSVVIERRVDDVYALVSDVTRTGEWSEQCHACDWDSSARGAGATFTGHNRTPVREWSTVSTVTVDEPGARFEWTVGSGGVRWGYRLEAAGENVTRLTEYTAFPETGETFFRQKFGDDANTQMTIRLSAAAAGIPATLARIKEVAEA</sequence>
<proteinExistence type="predicted"/>
<dbReference type="AlphaFoldDB" id="L7KPV1"/>
<dbReference type="Gene3D" id="3.30.530.20">
    <property type="match status" value="1"/>
</dbReference>
<dbReference type="RefSeq" id="WP_005178736.1">
    <property type="nucleotide sequence ID" value="NZ_BANR01000027.1"/>
</dbReference>
<dbReference type="CDD" id="cd07812">
    <property type="entry name" value="SRPBCC"/>
    <property type="match status" value="1"/>
</dbReference>
<evidence type="ECO:0008006" key="3">
    <source>
        <dbReference type="Google" id="ProtNLM"/>
    </source>
</evidence>
<dbReference type="eggNOG" id="COG2154">
    <property type="taxonomic scope" value="Bacteria"/>
</dbReference>
<gene>
    <name evidence="1" type="ORF">GOACH_27_00390</name>
</gene>
<dbReference type="SUPFAM" id="SSF55961">
    <property type="entry name" value="Bet v1-like"/>
    <property type="match status" value="1"/>
</dbReference>
<dbReference type="InterPro" id="IPR019587">
    <property type="entry name" value="Polyketide_cyclase/dehydratase"/>
</dbReference>
<name>L7KPV1_9ACTN</name>
<evidence type="ECO:0000313" key="1">
    <source>
        <dbReference type="EMBL" id="GAC50654.1"/>
    </source>
</evidence>
<dbReference type="InterPro" id="IPR023393">
    <property type="entry name" value="START-like_dom_sf"/>
</dbReference>
<protein>
    <recommendedName>
        <fullName evidence="3">Polyketide cyclase/dehydrase</fullName>
    </recommendedName>
</protein>
<organism evidence="1 2">
    <name type="scientific">Gordonia aichiensis NBRC 108223</name>
    <dbReference type="NCBI Taxonomy" id="1220583"/>
    <lineage>
        <taxon>Bacteria</taxon>
        <taxon>Bacillati</taxon>
        <taxon>Actinomycetota</taxon>
        <taxon>Actinomycetes</taxon>
        <taxon>Mycobacteriales</taxon>
        <taxon>Gordoniaceae</taxon>
        <taxon>Gordonia</taxon>
    </lineage>
</organism>
<comment type="caution">
    <text evidence="1">The sequence shown here is derived from an EMBL/GenBank/DDBJ whole genome shotgun (WGS) entry which is preliminary data.</text>
</comment>
<dbReference type="STRING" id="1220583.GOACH_27_00390"/>
<evidence type="ECO:0000313" key="2">
    <source>
        <dbReference type="Proteomes" id="UP000010988"/>
    </source>
</evidence>
<dbReference type="Proteomes" id="UP000010988">
    <property type="component" value="Unassembled WGS sequence"/>
</dbReference>
<dbReference type="Pfam" id="PF10604">
    <property type="entry name" value="Polyketide_cyc2"/>
    <property type="match status" value="1"/>
</dbReference>
<reference evidence="1 2" key="1">
    <citation type="submission" date="2012-12" db="EMBL/GenBank/DDBJ databases">
        <title>Whole genome shotgun sequence of Gordonia aichiensis NBRC 108223.</title>
        <authorList>
            <person name="Isaki-Nakamura S."/>
            <person name="Hosoyama A."/>
            <person name="Tsuchikane K."/>
            <person name="Ando Y."/>
            <person name="Baba S."/>
            <person name="Ohji S."/>
            <person name="Hamada M."/>
            <person name="Tamura T."/>
            <person name="Yamazoe A."/>
            <person name="Yamazaki S."/>
            <person name="Fujita N."/>
        </authorList>
    </citation>
    <scope>NUCLEOTIDE SEQUENCE [LARGE SCALE GENOMIC DNA]</scope>
    <source>
        <strain evidence="1 2">NBRC 108223</strain>
    </source>
</reference>